<sequence length="314" mass="32626">MVLLETFKFVGADRKLSQWLSSTSARTGVGAASGSAAGAAGAFNEAANNSAAGGLRLLVTAGGAPAARYCLTSPACVEAVGTTFLLGITATAAVTLGDINSTVFSGADALDPIDTQPSGGGYGAGRQPVPGGPTYVPTPSQVSKEFGSPPLESPSALQAWLGNVLEGMPLDQAQQWARDFTTTLPAAEQQSMSGLIMASIQANAAAGSQRQKNVTADLQRQYPSASVQNEQYLRDVNGKIVIDPNTGTSRRIDHVVVQNGQVIDSVETTSNTADKRAQLQHEADTRAAGGLYIRDRDTGRLLSVPNVSRLERRP</sequence>
<feature type="compositionally biased region" description="Low complexity" evidence="1">
    <location>
        <begin position="128"/>
        <end position="139"/>
    </location>
</feature>
<dbReference type="RefSeq" id="WP_155419653.1">
    <property type="nucleotide sequence ID" value="NZ_JZWI01000014.1"/>
</dbReference>
<accession>A0A0H2M075</accession>
<dbReference type="AlphaFoldDB" id="A0A0H2M075"/>
<dbReference type="PATRIC" id="fig|34073.19.peg.2952"/>
<feature type="region of interest" description="Disordered" evidence="1">
    <location>
        <begin position="116"/>
        <end position="149"/>
    </location>
</feature>
<name>A0A0H2M075_VARPD</name>
<evidence type="ECO:0000313" key="2">
    <source>
        <dbReference type="EMBL" id="KLN55838.1"/>
    </source>
</evidence>
<protein>
    <submittedName>
        <fullName evidence="2">Uncharacterized protein</fullName>
    </submittedName>
</protein>
<organism evidence="2 3">
    <name type="scientific">Variovorax paradoxus</name>
    <dbReference type="NCBI Taxonomy" id="34073"/>
    <lineage>
        <taxon>Bacteria</taxon>
        <taxon>Pseudomonadati</taxon>
        <taxon>Pseudomonadota</taxon>
        <taxon>Betaproteobacteria</taxon>
        <taxon>Burkholderiales</taxon>
        <taxon>Comamonadaceae</taxon>
        <taxon>Variovorax</taxon>
    </lineage>
</organism>
<evidence type="ECO:0000256" key="1">
    <source>
        <dbReference type="SAM" id="MobiDB-lite"/>
    </source>
</evidence>
<proteinExistence type="predicted"/>
<keyword evidence="3" id="KW-1185">Reference proteome</keyword>
<gene>
    <name evidence="2" type="ORF">VPARA_28730</name>
</gene>
<dbReference type="Proteomes" id="UP000035170">
    <property type="component" value="Unassembled WGS sequence"/>
</dbReference>
<reference evidence="2 3" key="1">
    <citation type="submission" date="2015-03" db="EMBL/GenBank/DDBJ databases">
        <title>Genome sequence of Variovorax paradoxus TBEA6.</title>
        <authorList>
            <person name="Poehlein A."/>
            <person name="Schuldes J."/>
            <person name="Wuebbeler J.H."/>
            <person name="Hiessl S."/>
            <person name="Steinbuechel A."/>
            <person name="Daniel R."/>
        </authorList>
    </citation>
    <scope>NUCLEOTIDE SEQUENCE [LARGE SCALE GENOMIC DNA]</scope>
    <source>
        <strain evidence="2 3">TBEA6</strain>
    </source>
</reference>
<evidence type="ECO:0000313" key="3">
    <source>
        <dbReference type="Proteomes" id="UP000035170"/>
    </source>
</evidence>
<comment type="caution">
    <text evidence="2">The sequence shown here is derived from an EMBL/GenBank/DDBJ whole genome shotgun (WGS) entry which is preliminary data.</text>
</comment>
<dbReference type="EMBL" id="JZWI01000014">
    <property type="protein sequence ID" value="KLN55838.1"/>
    <property type="molecule type" value="Genomic_DNA"/>
</dbReference>